<keyword evidence="3" id="KW-1185">Reference proteome</keyword>
<feature type="compositionally biased region" description="Basic and acidic residues" evidence="1">
    <location>
        <begin position="68"/>
        <end position="86"/>
    </location>
</feature>
<dbReference type="Gene3D" id="1.20.120.450">
    <property type="entry name" value="dinb family like domain"/>
    <property type="match status" value="1"/>
</dbReference>
<evidence type="ECO:0000313" key="2">
    <source>
        <dbReference type="EMBL" id="GGK13976.1"/>
    </source>
</evidence>
<dbReference type="SUPFAM" id="SSF109854">
    <property type="entry name" value="DinB/YfiT-like putative metalloenzymes"/>
    <property type="match status" value="1"/>
</dbReference>
<organism evidence="2 3">
    <name type="scientific">Deinococcus malanensis</name>
    <dbReference type="NCBI Taxonomy" id="1706855"/>
    <lineage>
        <taxon>Bacteria</taxon>
        <taxon>Thermotogati</taxon>
        <taxon>Deinococcota</taxon>
        <taxon>Deinococci</taxon>
        <taxon>Deinococcales</taxon>
        <taxon>Deinococcaceae</taxon>
        <taxon>Deinococcus</taxon>
    </lineage>
</organism>
<dbReference type="InterPro" id="IPR034660">
    <property type="entry name" value="DinB/YfiT-like"/>
</dbReference>
<feature type="region of interest" description="Disordered" evidence="1">
    <location>
        <begin position="66"/>
        <end position="86"/>
    </location>
</feature>
<evidence type="ECO:0000313" key="3">
    <source>
        <dbReference type="Proteomes" id="UP000647587"/>
    </source>
</evidence>
<protein>
    <recommendedName>
        <fullName evidence="4">DUF1572 domain-containing protein</fullName>
    </recommendedName>
</protein>
<gene>
    <name evidence="2" type="ORF">GCM10008955_04160</name>
</gene>
<dbReference type="Pfam" id="PF07609">
    <property type="entry name" value="DUF1572"/>
    <property type="match status" value="1"/>
</dbReference>
<sequence length="192" mass="21413">MTAVAELYLRDVRERMAEIRHLGDRALSQLGDGDWHRYLADGGNSAAVLVQHLSGNMHARWGGLRGGYRPDHEGEPASRDRDAEFEEGRLSPAELQACWDEGWAVFEGALEHLTPEDLTRTLTIRGEPHTVLSAIQRQVAHYSGHVYQLVLIVKTLRGDQWQTLSIPRGESVAYTAEVQAAQAAISDPHDQR</sequence>
<dbReference type="InterPro" id="IPR011466">
    <property type="entry name" value="DUF1572"/>
</dbReference>
<accession>A0ABQ2EM87</accession>
<name>A0ABQ2EM87_9DEIO</name>
<reference evidence="3" key="1">
    <citation type="journal article" date="2019" name="Int. J. Syst. Evol. Microbiol.">
        <title>The Global Catalogue of Microorganisms (GCM) 10K type strain sequencing project: providing services to taxonomists for standard genome sequencing and annotation.</title>
        <authorList>
            <consortium name="The Broad Institute Genomics Platform"/>
            <consortium name="The Broad Institute Genome Sequencing Center for Infectious Disease"/>
            <person name="Wu L."/>
            <person name="Ma J."/>
        </authorList>
    </citation>
    <scope>NUCLEOTIDE SEQUENCE [LARGE SCALE GENOMIC DNA]</scope>
    <source>
        <strain evidence="3">JCM 30331</strain>
    </source>
</reference>
<dbReference type="EMBL" id="BMPP01000001">
    <property type="protein sequence ID" value="GGK13976.1"/>
    <property type="molecule type" value="Genomic_DNA"/>
</dbReference>
<evidence type="ECO:0008006" key="4">
    <source>
        <dbReference type="Google" id="ProtNLM"/>
    </source>
</evidence>
<comment type="caution">
    <text evidence="2">The sequence shown here is derived from an EMBL/GenBank/DDBJ whole genome shotgun (WGS) entry which is preliminary data.</text>
</comment>
<dbReference type="RefSeq" id="WP_189004043.1">
    <property type="nucleotide sequence ID" value="NZ_BMPP01000001.1"/>
</dbReference>
<dbReference type="Proteomes" id="UP000647587">
    <property type="component" value="Unassembled WGS sequence"/>
</dbReference>
<evidence type="ECO:0000256" key="1">
    <source>
        <dbReference type="SAM" id="MobiDB-lite"/>
    </source>
</evidence>
<proteinExistence type="predicted"/>